<evidence type="ECO:0000256" key="2">
    <source>
        <dbReference type="SAM" id="SignalP"/>
    </source>
</evidence>
<accession>A0A438FYK1</accession>
<proteinExistence type="predicted"/>
<gene>
    <name evidence="3" type="ORF">CK203_034877</name>
</gene>
<evidence type="ECO:0000313" key="4">
    <source>
        <dbReference type="Proteomes" id="UP000288805"/>
    </source>
</evidence>
<organism evidence="3 4">
    <name type="scientific">Vitis vinifera</name>
    <name type="common">Grape</name>
    <dbReference type="NCBI Taxonomy" id="29760"/>
    <lineage>
        <taxon>Eukaryota</taxon>
        <taxon>Viridiplantae</taxon>
        <taxon>Streptophyta</taxon>
        <taxon>Embryophyta</taxon>
        <taxon>Tracheophyta</taxon>
        <taxon>Spermatophyta</taxon>
        <taxon>Magnoliopsida</taxon>
        <taxon>eudicotyledons</taxon>
        <taxon>Gunneridae</taxon>
        <taxon>Pentapetalae</taxon>
        <taxon>rosids</taxon>
        <taxon>Vitales</taxon>
        <taxon>Vitaceae</taxon>
        <taxon>Viteae</taxon>
        <taxon>Vitis</taxon>
    </lineage>
</organism>
<comment type="caution">
    <text evidence="3">The sequence shown here is derived from an EMBL/GenBank/DDBJ whole genome shotgun (WGS) entry which is preliminary data.</text>
</comment>
<dbReference type="Proteomes" id="UP000288805">
    <property type="component" value="Unassembled WGS sequence"/>
</dbReference>
<reference evidence="3 4" key="1">
    <citation type="journal article" date="2018" name="PLoS Genet.">
        <title>Population sequencing reveals clonal diversity and ancestral inbreeding in the grapevine cultivar Chardonnay.</title>
        <authorList>
            <person name="Roach M.J."/>
            <person name="Johnson D.L."/>
            <person name="Bohlmann J."/>
            <person name="van Vuuren H.J."/>
            <person name="Jones S.J."/>
            <person name="Pretorius I.S."/>
            <person name="Schmidt S.A."/>
            <person name="Borneman A.R."/>
        </authorList>
    </citation>
    <scope>NUCLEOTIDE SEQUENCE [LARGE SCALE GENOMIC DNA]</scope>
    <source>
        <strain evidence="4">cv. Chardonnay</strain>
        <tissue evidence="3">Leaf</tissue>
    </source>
</reference>
<feature type="compositionally biased region" description="Polar residues" evidence="1">
    <location>
        <begin position="64"/>
        <end position="81"/>
    </location>
</feature>
<dbReference type="AlphaFoldDB" id="A0A438FYK1"/>
<feature type="compositionally biased region" description="Gly residues" evidence="1">
    <location>
        <begin position="37"/>
        <end position="46"/>
    </location>
</feature>
<dbReference type="KEGG" id="vvi:104878916"/>
<feature type="region of interest" description="Disordered" evidence="1">
    <location>
        <begin position="34"/>
        <end position="91"/>
    </location>
</feature>
<feature type="signal peptide" evidence="2">
    <location>
        <begin position="1"/>
        <end position="25"/>
    </location>
</feature>
<keyword evidence="2" id="KW-0732">Signal</keyword>
<protein>
    <submittedName>
        <fullName evidence="3">Uncharacterized protein</fullName>
    </submittedName>
</protein>
<evidence type="ECO:0000256" key="1">
    <source>
        <dbReference type="SAM" id="MobiDB-lite"/>
    </source>
</evidence>
<dbReference type="EMBL" id="QGNW01000693">
    <property type="protein sequence ID" value="RVW65051.1"/>
    <property type="molecule type" value="Genomic_DNA"/>
</dbReference>
<feature type="chain" id="PRO_5019049132" evidence="2">
    <location>
        <begin position="26"/>
        <end position="113"/>
    </location>
</feature>
<name>A0A438FYK1_VITVI</name>
<sequence>MMEKAYSLFLCVLLILVLFLPSTAAGRALLQTAQTEGEGGNHGGNDGSKVGVTGSRSKPAPSKTGVSSPSKPTPVESTNSRKAAVSCGQGKRYSACMPRSIPAKCTTYSRNCH</sequence>
<evidence type="ECO:0000313" key="3">
    <source>
        <dbReference type="EMBL" id="RVW65051.1"/>
    </source>
</evidence>